<reference evidence="1" key="1">
    <citation type="submission" date="2021-03" db="EMBL/GenBank/DDBJ databases">
        <authorList>
            <consortium name="DOE Joint Genome Institute"/>
            <person name="Ahrendt S."/>
            <person name="Looney B.P."/>
            <person name="Miyauchi S."/>
            <person name="Morin E."/>
            <person name="Drula E."/>
            <person name="Courty P.E."/>
            <person name="Chicoki N."/>
            <person name="Fauchery L."/>
            <person name="Kohler A."/>
            <person name="Kuo A."/>
            <person name="Labutti K."/>
            <person name="Pangilinan J."/>
            <person name="Lipzen A."/>
            <person name="Riley R."/>
            <person name="Andreopoulos W."/>
            <person name="He G."/>
            <person name="Johnson J."/>
            <person name="Barry K.W."/>
            <person name="Grigoriev I.V."/>
            <person name="Nagy L."/>
            <person name="Hibbett D."/>
            <person name="Henrissat B."/>
            <person name="Matheny P.B."/>
            <person name="Labbe J."/>
            <person name="Martin F."/>
        </authorList>
    </citation>
    <scope>NUCLEOTIDE SEQUENCE</scope>
    <source>
        <strain evidence="1">HHB10654</strain>
    </source>
</reference>
<proteinExistence type="predicted"/>
<dbReference type="EMBL" id="MU277200">
    <property type="protein sequence ID" value="KAI0064136.1"/>
    <property type="molecule type" value="Genomic_DNA"/>
</dbReference>
<protein>
    <submittedName>
        <fullName evidence="1">Uncharacterized protein</fullName>
    </submittedName>
</protein>
<sequence>MWNSAQLISALPTAAASSQDITLPHIPELYDPDYLEALLPADPLPSANSPLPATQNSFMNAFKVTSHQVYTENMHPRRGRKGTILQSVELSLQKPPSHCHRRGHTAPPARSQGIRVTRPRVGWRLEAPRRSARPPS</sequence>
<dbReference type="Proteomes" id="UP000814140">
    <property type="component" value="Unassembled WGS sequence"/>
</dbReference>
<organism evidence="1 2">
    <name type="scientific">Artomyces pyxidatus</name>
    <dbReference type="NCBI Taxonomy" id="48021"/>
    <lineage>
        <taxon>Eukaryota</taxon>
        <taxon>Fungi</taxon>
        <taxon>Dikarya</taxon>
        <taxon>Basidiomycota</taxon>
        <taxon>Agaricomycotina</taxon>
        <taxon>Agaricomycetes</taxon>
        <taxon>Russulales</taxon>
        <taxon>Auriscalpiaceae</taxon>
        <taxon>Artomyces</taxon>
    </lineage>
</organism>
<gene>
    <name evidence="1" type="ORF">BV25DRAFT_345888</name>
</gene>
<comment type="caution">
    <text evidence="1">The sequence shown here is derived from an EMBL/GenBank/DDBJ whole genome shotgun (WGS) entry which is preliminary data.</text>
</comment>
<keyword evidence="2" id="KW-1185">Reference proteome</keyword>
<accession>A0ACB8T7M8</accession>
<name>A0ACB8T7M8_9AGAM</name>
<reference evidence="1" key="2">
    <citation type="journal article" date="2022" name="New Phytol.">
        <title>Evolutionary transition to the ectomycorrhizal habit in the genomes of a hyperdiverse lineage of mushroom-forming fungi.</title>
        <authorList>
            <person name="Looney B."/>
            <person name="Miyauchi S."/>
            <person name="Morin E."/>
            <person name="Drula E."/>
            <person name="Courty P.E."/>
            <person name="Kohler A."/>
            <person name="Kuo A."/>
            <person name="LaButti K."/>
            <person name="Pangilinan J."/>
            <person name="Lipzen A."/>
            <person name="Riley R."/>
            <person name="Andreopoulos W."/>
            <person name="He G."/>
            <person name="Johnson J."/>
            <person name="Nolan M."/>
            <person name="Tritt A."/>
            <person name="Barry K.W."/>
            <person name="Grigoriev I.V."/>
            <person name="Nagy L.G."/>
            <person name="Hibbett D."/>
            <person name="Henrissat B."/>
            <person name="Matheny P.B."/>
            <person name="Labbe J."/>
            <person name="Martin F.M."/>
        </authorList>
    </citation>
    <scope>NUCLEOTIDE SEQUENCE</scope>
    <source>
        <strain evidence="1">HHB10654</strain>
    </source>
</reference>
<evidence type="ECO:0000313" key="1">
    <source>
        <dbReference type="EMBL" id="KAI0064136.1"/>
    </source>
</evidence>
<evidence type="ECO:0000313" key="2">
    <source>
        <dbReference type="Proteomes" id="UP000814140"/>
    </source>
</evidence>